<dbReference type="GO" id="GO:0016301">
    <property type="term" value="F:kinase activity"/>
    <property type="evidence" value="ECO:0007669"/>
    <property type="project" value="UniProtKB-KW"/>
</dbReference>
<gene>
    <name evidence="2" type="primary">CKL3_0</name>
    <name evidence="2" type="ORF">Zm00014a_018041</name>
</gene>
<keyword evidence="2" id="KW-0808">Transferase</keyword>
<dbReference type="Proteomes" id="UP000251960">
    <property type="component" value="Chromosome 3"/>
</dbReference>
<dbReference type="AlphaFoldDB" id="A0A3L6FFC1"/>
<feature type="compositionally biased region" description="Polar residues" evidence="1">
    <location>
        <begin position="119"/>
        <end position="137"/>
    </location>
</feature>
<proteinExistence type="predicted"/>
<keyword evidence="2" id="KW-0418">Kinase</keyword>
<name>A0A3L6FFC1_MAIZE</name>
<feature type="region of interest" description="Disordered" evidence="1">
    <location>
        <begin position="113"/>
        <end position="142"/>
    </location>
</feature>
<evidence type="ECO:0000256" key="1">
    <source>
        <dbReference type="SAM" id="MobiDB-lite"/>
    </source>
</evidence>
<dbReference type="EMBL" id="NCVQ01000004">
    <property type="protein sequence ID" value="PWZ31508.1"/>
    <property type="molecule type" value="Genomic_DNA"/>
</dbReference>
<reference evidence="2" key="1">
    <citation type="journal article" date="2018" name="Nat. Genet.">
        <title>Extensive intraspecific gene order and gene structural variations between Mo17 and other maize genomes.</title>
        <authorList>
            <person name="Sun S."/>
            <person name="Zhou Y."/>
            <person name="Chen J."/>
            <person name="Shi J."/>
            <person name="Zhao H."/>
            <person name="Zhao H."/>
            <person name="Song W."/>
            <person name="Zhang M."/>
            <person name="Cui Y."/>
            <person name="Dong X."/>
            <person name="Liu H."/>
            <person name="Ma X."/>
            <person name="Jiao Y."/>
            <person name="Wang B."/>
            <person name="Wei X."/>
            <person name="Stein J.C."/>
            <person name="Glaubitz J.C."/>
            <person name="Lu F."/>
            <person name="Yu G."/>
            <person name="Liang C."/>
            <person name="Fengler K."/>
            <person name="Li B."/>
            <person name="Rafalski A."/>
            <person name="Schnable P.S."/>
            <person name="Ware D.H."/>
            <person name="Buckler E.S."/>
            <person name="Lai J."/>
        </authorList>
    </citation>
    <scope>NUCLEOTIDE SEQUENCE [LARGE SCALE GENOMIC DNA]</scope>
    <source>
        <tissue evidence="2">Seedling</tissue>
    </source>
</reference>
<accession>A0A3L6FFC1</accession>
<comment type="caution">
    <text evidence="2">The sequence shown here is derived from an EMBL/GenBank/DDBJ whole genome shotgun (WGS) entry which is preliminary data.</text>
</comment>
<sequence>MSLKFYCQYTELWTCYNLGLKAATKAQKYDKICEKKISTPIERPDYAFVKRLFRDLFISQDYEFDYVFDWTVLKYKQGHKQKQSPGAPIARPIQAHGPKQAGVNGVINHNEAQEHVETSRPTGQAAWSQDKQATNNDRNPDVRHTVNLRQDMAAGKAQLTTSVALPSSQWKNYSDSRHKGQFDAVHHNQGIAKKGGKGTKGGVVSEVMEGAITFCRSCSDDVSLFIVMLAKSSHGSCHEVTLPGCVYWLWIFDPKVENEVLHFEANKDKSVNFSCKSRRNLVESWEMQRVEEDDGKQRNKACQMKAGPRLMPLVLDIRKHYGQARYHDK</sequence>
<dbReference type="ExpressionAtlas" id="A0A3L6FFC1">
    <property type="expression patterns" value="baseline and differential"/>
</dbReference>
<organism evidence="2">
    <name type="scientific">Zea mays</name>
    <name type="common">Maize</name>
    <dbReference type="NCBI Taxonomy" id="4577"/>
    <lineage>
        <taxon>Eukaryota</taxon>
        <taxon>Viridiplantae</taxon>
        <taxon>Streptophyta</taxon>
        <taxon>Embryophyta</taxon>
        <taxon>Tracheophyta</taxon>
        <taxon>Spermatophyta</taxon>
        <taxon>Magnoliopsida</taxon>
        <taxon>Liliopsida</taxon>
        <taxon>Poales</taxon>
        <taxon>Poaceae</taxon>
        <taxon>PACMAD clade</taxon>
        <taxon>Panicoideae</taxon>
        <taxon>Andropogonodae</taxon>
        <taxon>Andropogoneae</taxon>
        <taxon>Tripsacinae</taxon>
        <taxon>Zea</taxon>
    </lineage>
</organism>
<protein>
    <submittedName>
        <fullName evidence="2">Casein kinase 1-like protein 3</fullName>
    </submittedName>
</protein>
<evidence type="ECO:0000313" key="2">
    <source>
        <dbReference type="EMBL" id="PWZ31508.1"/>
    </source>
</evidence>